<dbReference type="InParanoid" id="A0A6G9IBF6"/>
<evidence type="ECO:0000313" key="2">
    <source>
        <dbReference type="EMBL" id="QIQ21561.1"/>
    </source>
</evidence>
<dbReference type="InterPro" id="IPR009883">
    <property type="entry name" value="YgfX"/>
</dbReference>
<protein>
    <submittedName>
        <fullName evidence="2">Uncharacterized protein</fullName>
    </submittedName>
</protein>
<feature type="transmembrane region" description="Helical" evidence="1">
    <location>
        <begin position="12"/>
        <end position="30"/>
    </location>
</feature>
<dbReference type="Pfam" id="PF07254">
    <property type="entry name" value="Cpta_toxin"/>
    <property type="match status" value="1"/>
</dbReference>
<evidence type="ECO:0000256" key="1">
    <source>
        <dbReference type="SAM" id="Phobius"/>
    </source>
</evidence>
<keyword evidence="1" id="KW-1133">Transmembrane helix</keyword>
<dbReference type="AlphaFoldDB" id="A0A6G9IBF6"/>
<proteinExistence type="predicted"/>
<name>A0A6G9IBF6_9GAMM</name>
<reference evidence="2 3" key="1">
    <citation type="submission" date="2020-03" db="EMBL/GenBank/DDBJ databases">
        <title>Complete genome sequence of Orbus sp. IPMB12 (BCRC 80908).</title>
        <authorList>
            <person name="Lo W.-S."/>
            <person name="Chang T.-H."/>
            <person name="Kuo C.-H."/>
        </authorList>
    </citation>
    <scope>NUCLEOTIDE SEQUENCE [LARGE SCALE GENOMIC DNA]</scope>
    <source>
        <strain evidence="2 3">IPMB12</strain>
    </source>
</reference>
<keyword evidence="1" id="KW-0812">Transmembrane</keyword>
<sequence>MWQAELTRSVCLYLLCIVFYSSLFGFSIYLSWHIHLGLTFLLGCLFIFEFYRGYKKIIQHVGAIAIDLTVQQIYWQKQRWVIRRKPLLLRYFAVVSIQSLRTKKRCTLLISYDQLTSEHWRSCCYYLERLSQAF</sequence>
<dbReference type="Proteomes" id="UP000501168">
    <property type="component" value="Chromosome"/>
</dbReference>
<accession>A0A6G9IBF6</accession>
<keyword evidence="3" id="KW-1185">Reference proteome</keyword>
<organism evidence="2 3">
    <name type="scientific">Zophobihabitans entericus</name>
    <dbReference type="NCBI Taxonomy" id="1635327"/>
    <lineage>
        <taxon>Bacteria</taxon>
        <taxon>Pseudomonadati</taxon>
        <taxon>Pseudomonadota</taxon>
        <taxon>Gammaproteobacteria</taxon>
        <taxon>Orbales</taxon>
        <taxon>Orbaceae</taxon>
        <taxon>Zophobihabitans</taxon>
    </lineage>
</organism>
<gene>
    <name evidence="2" type="ORF">IPMB12_07600</name>
</gene>
<keyword evidence="1" id="KW-0472">Membrane</keyword>
<dbReference type="KEGG" id="orb:IPMB12_07600"/>
<feature type="transmembrane region" description="Helical" evidence="1">
    <location>
        <begin position="36"/>
        <end position="54"/>
    </location>
</feature>
<dbReference type="RefSeq" id="WP_166916498.1">
    <property type="nucleotide sequence ID" value="NZ_CP050253.1"/>
</dbReference>
<evidence type="ECO:0000313" key="3">
    <source>
        <dbReference type="Proteomes" id="UP000501168"/>
    </source>
</evidence>
<dbReference type="EMBL" id="CP050253">
    <property type="protein sequence ID" value="QIQ21561.1"/>
    <property type="molecule type" value="Genomic_DNA"/>
</dbReference>